<dbReference type="STRING" id="695939.SAMN00790413_06192"/>
<keyword evidence="6" id="KW-1185">Reference proteome</keyword>
<proteinExistence type="inferred from homology"/>
<name>A0A1W1VU54_9DEIO</name>
<dbReference type="PANTHER" id="PTHR43782">
    <property type="entry name" value="ARGINASE"/>
    <property type="match status" value="1"/>
</dbReference>
<organism evidence="5 6">
    <name type="scientific">Deinococcus hopiensis KR-140</name>
    <dbReference type="NCBI Taxonomy" id="695939"/>
    <lineage>
        <taxon>Bacteria</taxon>
        <taxon>Thermotogati</taxon>
        <taxon>Deinococcota</taxon>
        <taxon>Deinococci</taxon>
        <taxon>Deinococcales</taxon>
        <taxon>Deinococcaceae</taxon>
        <taxon>Deinococcus</taxon>
    </lineage>
</organism>
<dbReference type="PROSITE" id="PS51409">
    <property type="entry name" value="ARGINASE_2"/>
    <property type="match status" value="1"/>
</dbReference>
<dbReference type="SUPFAM" id="SSF52768">
    <property type="entry name" value="Arginase/deacetylase"/>
    <property type="match status" value="1"/>
</dbReference>
<dbReference type="CDD" id="cd09999">
    <property type="entry name" value="Arginase-like_1"/>
    <property type="match status" value="1"/>
</dbReference>
<dbReference type="GO" id="GO:0005829">
    <property type="term" value="C:cytosol"/>
    <property type="evidence" value="ECO:0007669"/>
    <property type="project" value="TreeGrafter"/>
</dbReference>
<dbReference type="Gene3D" id="3.40.800.10">
    <property type="entry name" value="Ureohydrolase domain"/>
    <property type="match status" value="1"/>
</dbReference>
<dbReference type="OrthoDB" id="9789727at2"/>
<dbReference type="Pfam" id="PF00491">
    <property type="entry name" value="Arginase"/>
    <property type="match status" value="1"/>
</dbReference>
<accession>A0A1W1VU54</accession>
<gene>
    <name evidence="5" type="ORF">SAMN00790413_06192</name>
</gene>
<dbReference type="EMBL" id="FWWU01000010">
    <property type="protein sequence ID" value="SMB96895.1"/>
    <property type="molecule type" value="Genomic_DNA"/>
</dbReference>
<evidence type="ECO:0000256" key="1">
    <source>
        <dbReference type="ARBA" id="ARBA00022723"/>
    </source>
</evidence>
<keyword evidence="2" id="KW-0378">Hydrolase</keyword>
<evidence type="ECO:0000256" key="3">
    <source>
        <dbReference type="ARBA" id="ARBA00023211"/>
    </source>
</evidence>
<sequence length="269" mass="28608">MTEQHWGLTVYQGLAGDHNGLAIPGALHLAQTFGHPLHRPLQAVGAPASALNTDWDAELQVAMPDLRALQTRLQQVYASGQRPLTFLTRCAAALATLPVLAEYHPDAVVVWFDAHADLNSPQTSSSGFLGGMVLSAATGIWESGLGKGLVPSQIIYVGVRDVDPPELALIDQRGIHVVPVSPSVTEELGGLLGNAPIYIHLDCDVMEPGLLPTDYSVSGGLTFEQLGDLMRLLSSQNVVGVEIAEFQDAAWAAHAAEGLWLAMQPLFTP</sequence>
<evidence type="ECO:0000313" key="5">
    <source>
        <dbReference type="EMBL" id="SMB96895.1"/>
    </source>
</evidence>
<dbReference type="InterPro" id="IPR006035">
    <property type="entry name" value="Ureohydrolase"/>
</dbReference>
<dbReference type="PANTHER" id="PTHR43782:SF3">
    <property type="entry name" value="ARGINASE"/>
    <property type="match status" value="1"/>
</dbReference>
<dbReference type="GO" id="GO:0030145">
    <property type="term" value="F:manganese ion binding"/>
    <property type="evidence" value="ECO:0007669"/>
    <property type="project" value="TreeGrafter"/>
</dbReference>
<dbReference type="RefSeq" id="WP_084051061.1">
    <property type="nucleotide sequence ID" value="NZ_FWWU01000010.1"/>
</dbReference>
<reference evidence="5 6" key="1">
    <citation type="submission" date="2017-04" db="EMBL/GenBank/DDBJ databases">
        <authorList>
            <person name="Afonso C.L."/>
            <person name="Miller P.J."/>
            <person name="Scott M.A."/>
            <person name="Spackman E."/>
            <person name="Goraichik I."/>
            <person name="Dimitrov K.M."/>
            <person name="Suarez D.L."/>
            <person name="Swayne D.E."/>
        </authorList>
    </citation>
    <scope>NUCLEOTIDE SEQUENCE [LARGE SCALE GENOMIC DNA]</scope>
    <source>
        <strain evidence="5 6">KR-140</strain>
    </source>
</reference>
<keyword evidence="1" id="KW-0479">Metal-binding</keyword>
<dbReference type="Proteomes" id="UP000192582">
    <property type="component" value="Unassembled WGS sequence"/>
</dbReference>
<evidence type="ECO:0000256" key="4">
    <source>
        <dbReference type="PROSITE-ProRule" id="PRU00742"/>
    </source>
</evidence>
<comment type="similarity">
    <text evidence="4">Belongs to the arginase family.</text>
</comment>
<dbReference type="GO" id="GO:0004053">
    <property type="term" value="F:arginase activity"/>
    <property type="evidence" value="ECO:0007669"/>
    <property type="project" value="TreeGrafter"/>
</dbReference>
<evidence type="ECO:0000313" key="6">
    <source>
        <dbReference type="Proteomes" id="UP000192582"/>
    </source>
</evidence>
<dbReference type="AlphaFoldDB" id="A0A1W1VU54"/>
<evidence type="ECO:0000256" key="2">
    <source>
        <dbReference type="ARBA" id="ARBA00022801"/>
    </source>
</evidence>
<protein>
    <submittedName>
        <fullName evidence="5">Arginase</fullName>
    </submittedName>
</protein>
<keyword evidence="3" id="KW-0464">Manganese</keyword>
<dbReference type="InterPro" id="IPR023696">
    <property type="entry name" value="Ureohydrolase_dom_sf"/>
</dbReference>